<dbReference type="UniPathway" id="UPA00034">
    <property type="reaction ID" value="UER00027"/>
</dbReference>
<dbReference type="NCBIfam" id="TIGR01048">
    <property type="entry name" value="lysA"/>
    <property type="match status" value="1"/>
</dbReference>
<gene>
    <name evidence="10" type="primary">lysA</name>
    <name evidence="10" type="ORF">E4650_08350</name>
    <name evidence="9" type="ORF">SAMN04488588_1424</name>
</gene>
<dbReference type="GO" id="GO:0008836">
    <property type="term" value="F:diaminopimelate decarboxylase activity"/>
    <property type="evidence" value="ECO:0007669"/>
    <property type="project" value="UniProtKB-UniRule"/>
</dbReference>
<dbReference type="InterPro" id="IPR000183">
    <property type="entry name" value="Orn/DAP/Arg_de-COase"/>
</dbReference>
<dbReference type="InterPro" id="IPR009006">
    <property type="entry name" value="Ala_racemase/Decarboxylase_C"/>
</dbReference>
<dbReference type="EMBL" id="SRME01000005">
    <property type="protein sequence ID" value="TGG87305.1"/>
    <property type="molecule type" value="Genomic_DNA"/>
</dbReference>
<reference evidence="9 11" key="1">
    <citation type="submission" date="2016-10" db="EMBL/GenBank/DDBJ databases">
        <authorList>
            <person name="de Groot N.N."/>
        </authorList>
    </citation>
    <scope>NUCLEOTIDE SEQUENCE [LARGE SCALE GENOMIC DNA]</scope>
    <source>
        <strain evidence="9 11">WG14</strain>
    </source>
</reference>
<evidence type="ECO:0000256" key="7">
    <source>
        <dbReference type="RuleBase" id="RU003738"/>
    </source>
</evidence>
<keyword evidence="2 7" id="KW-0210">Decarboxylase</keyword>
<evidence type="ECO:0000313" key="9">
    <source>
        <dbReference type="EMBL" id="SDC60320.1"/>
    </source>
</evidence>
<proteinExistence type="predicted"/>
<dbReference type="STRING" id="28234.SAMN04488588_1424"/>
<dbReference type="SUPFAM" id="SSF51419">
    <property type="entry name" value="PLP-binding barrel"/>
    <property type="match status" value="1"/>
</dbReference>
<dbReference type="InterPro" id="IPR002986">
    <property type="entry name" value="DAP_deCOOHase_LysA"/>
</dbReference>
<dbReference type="RefSeq" id="WP_091404127.1">
    <property type="nucleotide sequence ID" value="NZ_FMYV01000005.1"/>
</dbReference>
<reference evidence="10 12" key="2">
    <citation type="submission" date="2019-04" db="EMBL/GenBank/DDBJ databases">
        <title>Draft genome sequence data and analysis of a Fermenting Bacterium, Geotoga petraea strain HO-Geo1, isolated from heavy-oil petroleum reservoir in Russia.</title>
        <authorList>
            <person name="Grouzdev D.S."/>
            <person name="Semenova E.M."/>
            <person name="Sokolova D.S."/>
            <person name="Tourova T.P."/>
            <person name="Poltaraus A.B."/>
            <person name="Nazina T.N."/>
        </authorList>
    </citation>
    <scope>NUCLEOTIDE SEQUENCE [LARGE SCALE GENOMIC DNA]</scope>
    <source>
        <strain evidence="10 12">HO-Geo1</strain>
    </source>
</reference>
<keyword evidence="4 7" id="KW-0456">Lyase</keyword>
<evidence type="ECO:0000256" key="5">
    <source>
        <dbReference type="NCBIfam" id="TIGR01048"/>
    </source>
</evidence>
<dbReference type="InterPro" id="IPR022657">
    <property type="entry name" value="De-COase2_CS"/>
</dbReference>
<feature type="modified residue" description="N6-(pyridoxal phosphate)lysine" evidence="6">
    <location>
        <position position="53"/>
    </location>
</feature>
<dbReference type="Proteomes" id="UP000199322">
    <property type="component" value="Unassembled WGS sequence"/>
</dbReference>
<dbReference type="PANTHER" id="PTHR43727">
    <property type="entry name" value="DIAMINOPIMELATE DECARBOXYLASE"/>
    <property type="match status" value="1"/>
</dbReference>
<evidence type="ECO:0000256" key="4">
    <source>
        <dbReference type="ARBA" id="ARBA00023239"/>
    </source>
</evidence>
<dbReference type="PRINTS" id="PR01179">
    <property type="entry name" value="ODADCRBXLASE"/>
</dbReference>
<keyword evidence="7" id="KW-0457">Lysine biosynthesis</keyword>
<keyword evidence="3 6" id="KW-0663">Pyridoxal phosphate</keyword>
<evidence type="ECO:0000256" key="6">
    <source>
        <dbReference type="PIRSR" id="PIRSR600183-50"/>
    </source>
</evidence>
<dbReference type="AlphaFoldDB" id="A0A1G6MXM5"/>
<evidence type="ECO:0000256" key="2">
    <source>
        <dbReference type="ARBA" id="ARBA00022793"/>
    </source>
</evidence>
<comment type="cofactor">
    <cofactor evidence="1 6 7">
        <name>pyridoxal 5'-phosphate</name>
        <dbReference type="ChEBI" id="CHEBI:597326"/>
    </cofactor>
</comment>
<dbReference type="Gene3D" id="2.40.37.10">
    <property type="entry name" value="Lyase, Ornithine Decarboxylase, Chain A, domain 1"/>
    <property type="match status" value="1"/>
</dbReference>
<evidence type="ECO:0000313" key="11">
    <source>
        <dbReference type="Proteomes" id="UP000199322"/>
    </source>
</evidence>
<evidence type="ECO:0000313" key="12">
    <source>
        <dbReference type="Proteomes" id="UP000297288"/>
    </source>
</evidence>
<dbReference type="Gene3D" id="3.20.20.10">
    <property type="entry name" value="Alanine racemase"/>
    <property type="match status" value="1"/>
</dbReference>
<keyword evidence="7" id="KW-0028">Amino-acid biosynthesis</keyword>
<comment type="pathway">
    <text evidence="7">Amino-acid biosynthesis; L-lysine biosynthesis via DAP pathway; L-lysine from DL-2,6-diaminopimelate: step 1/1.</text>
</comment>
<organism evidence="9 11">
    <name type="scientific">Geotoga petraea</name>
    <dbReference type="NCBI Taxonomy" id="28234"/>
    <lineage>
        <taxon>Bacteria</taxon>
        <taxon>Thermotogati</taxon>
        <taxon>Thermotogota</taxon>
        <taxon>Thermotogae</taxon>
        <taxon>Petrotogales</taxon>
        <taxon>Petrotogaceae</taxon>
        <taxon>Geotoga</taxon>
    </lineage>
</organism>
<evidence type="ECO:0000259" key="8">
    <source>
        <dbReference type="Pfam" id="PF02784"/>
    </source>
</evidence>
<dbReference type="Proteomes" id="UP000297288">
    <property type="component" value="Unassembled WGS sequence"/>
</dbReference>
<feature type="active site" description="Proton donor" evidence="6">
    <location>
        <position position="333"/>
    </location>
</feature>
<dbReference type="GO" id="GO:0009089">
    <property type="term" value="P:lysine biosynthetic process via diaminopimelate"/>
    <property type="evidence" value="ECO:0007669"/>
    <property type="project" value="UniProtKB-UniRule"/>
</dbReference>
<sequence>MKDVSIPKDVLSEIANKNGTPFNIYDESTILSKIDKLKNAFVWADYKQFFAIKANPNPHILKIMKENKCGVDAASINEIKLAIDSGFEGKDIMFTSNLTTLEEYEFAIKNNCIINIDWYEDIFELFEKKMTPKKISFRLNPGGVKNKIIGDSTESKFGSTKEQIKKAVNFLYKKGFEKIGLHTMVVSNEKNPKMFSNYTESIFEFAKDIQDECGIIIDFVNIGGGIGIPYKPEEKIDLEEISLSIKENYEKFFKHTDKKPKIFTESGRYVTGDSGYLVTKVIKKKKTFKNFLGVDATMADLMRPGMYGSYHHITNLSFETNEEEKYDVVGSLCENNDKFAVSRVLPFTSEGNLLAIHDTGAHGHSMGFNYNGKLRHAEYLYTKDKKIKKIRRDETYEDYTKTIIGGL</sequence>
<dbReference type="EMBL" id="FMYV01000005">
    <property type="protein sequence ID" value="SDC60320.1"/>
    <property type="molecule type" value="Genomic_DNA"/>
</dbReference>
<dbReference type="InterPro" id="IPR022644">
    <property type="entry name" value="De-COase2_N"/>
</dbReference>
<evidence type="ECO:0000313" key="10">
    <source>
        <dbReference type="EMBL" id="TGG87305.1"/>
    </source>
</evidence>
<dbReference type="SUPFAM" id="SSF50621">
    <property type="entry name" value="Alanine racemase C-terminal domain-like"/>
    <property type="match status" value="1"/>
</dbReference>
<dbReference type="PRINTS" id="PR01181">
    <property type="entry name" value="DAPDCRBXLASE"/>
</dbReference>
<dbReference type="CDD" id="cd06828">
    <property type="entry name" value="PLPDE_III_DapDC"/>
    <property type="match status" value="1"/>
</dbReference>
<comment type="catalytic activity">
    <reaction evidence="7">
        <text>meso-2,6-diaminopimelate + H(+) = L-lysine + CO2</text>
        <dbReference type="Rhea" id="RHEA:15101"/>
        <dbReference type="ChEBI" id="CHEBI:15378"/>
        <dbReference type="ChEBI" id="CHEBI:16526"/>
        <dbReference type="ChEBI" id="CHEBI:32551"/>
        <dbReference type="ChEBI" id="CHEBI:57791"/>
        <dbReference type="EC" id="4.1.1.20"/>
    </reaction>
</comment>
<protein>
    <recommendedName>
        <fullName evidence="5 7">Diaminopimelate decarboxylase</fullName>
        <ecNumber evidence="5 7">4.1.1.20</ecNumber>
    </recommendedName>
</protein>
<dbReference type="InterPro" id="IPR029066">
    <property type="entry name" value="PLP-binding_barrel"/>
</dbReference>
<feature type="domain" description="Orn/DAP/Arg decarboxylase 2 N-terminal" evidence="8">
    <location>
        <begin position="29"/>
        <end position="271"/>
    </location>
</feature>
<dbReference type="PANTHER" id="PTHR43727:SF2">
    <property type="entry name" value="GROUP IV DECARBOXYLASE"/>
    <property type="match status" value="1"/>
</dbReference>
<keyword evidence="11" id="KW-1185">Reference proteome</keyword>
<dbReference type="Pfam" id="PF02784">
    <property type="entry name" value="Orn_Arg_deC_N"/>
    <property type="match status" value="1"/>
</dbReference>
<evidence type="ECO:0000256" key="3">
    <source>
        <dbReference type="ARBA" id="ARBA00022898"/>
    </source>
</evidence>
<name>A0A1G6MXM5_9BACT</name>
<evidence type="ECO:0000256" key="1">
    <source>
        <dbReference type="ARBA" id="ARBA00001933"/>
    </source>
</evidence>
<dbReference type="OrthoDB" id="9802241at2"/>
<dbReference type="PROSITE" id="PS00879">
    <property type="entry name" value="ODR_DC_2_2"/>
    <property type="match status" value="1"/>
</dbReference>
<accession>A0A1G6MXM5</accession>
<dbReference type="EC" id="4.1.1.20" evidence="5 7"/>
<dbReference type="FunFam" id="3.20.20.10:FF:000003">
    <property type="entry name" value="Diaminopimelate decarboxylase"/>
    <property type="match status" value="1"/>
</dbReference>